<dbReference type="EMBL" id="WIPF01000020">
    <property type="protein sequence ID" value="KAF3227292.1"/>
    <property type="molecule type" value="Genomic_DNA"/>
</dbReference>
<dbReference type="InterPro" id="IPR001173">
    <property type="entry name" value="Glyco_trans_2-like"/>
</dbReference>
<feature type="transmembrane region" description="Helical" evidence="2">
    <location>
        <begin position="306"/>
        <end position="327"/>
    </location>
</feature>
<evidence type="ECO:0000259" key="4">
    <source>
        <dbReference type="Pfam" id="PF25550"/>
    </source>
</evidence>
<feature type="domain" description="DUF7928" evidence="4">
    <location>
        <begin position="46"/>
        <end position="197"/>
    </location>
</feature>
<dbReference type="Pfam" id="PF13632">
    <property type="entry name" value="Glyco_trans_2_3"/>
    <property type="match status" value="1"/>
</dbReference>
<evidence type="ECO:0000313" key="5">
    <source>
        <dbReference type="EMBL" id="KAF3212843.1"/>
    </source>
</evidence>
<feature type="region of interest" description="Disordered" evidence="1">
    <location>
        <begin position="1"/>
        <end position="36"/>
    </location>
</feature>
<keyword evidence="2" id="KW-1133">Transmembrane helix</keyword>
<evidence type="ECO:0000313" key="7">
    <source>
        <dbReference type="Proteomes" id="UP000472727"/>
    </source>
</evidence>
<dbReference type="SUPFAM" id="SSF53448">
    <property type="entry name" value="Nucleotide-diphospho-sugar transferases"/>
    <property type="match status" value="1"/>
</dbReference>
<dbReference type="Pfam" id="PF25550">
    <property type="entry name" value="DUF7928"/>
    <property type="match status" value="1"/>
</dbReference>
<dbReference type="Gene3D" id="3.90.550.10">
    <property type="entry name" value="Spore Coat Polysaccharide Biosynthesis Protein SpsA, Chain A"/>
    <property type="match status" value="1"/>
</dbReference>
<gene>
    <name evidence="5" type="ORF">TWF106_009699</name>
    <name evidence="6" type="ORF">TWF191_004157</name>
</gene>
<sequence>METLPVPTSATANVSSFGGSIQSHPSSTEGSETPSVLKFQRSTENSQLIANHIYQRFKSSQWINTGPGAVPSVCVRIRPYEYATEPVPADTRVLEAVKKLDVKVAFLMRSKITEFVFRTIAEGDAELVFPREGVQVQVLESLDKIIDSTDITVRRFQYVCFLRQERAVLLWHDTTRTIFKHAEQINIKMMSLLWGQDLTGRLHPSSAVLEPRSSRTSVYSIRSTSTPKPPWQVESSDVPAIEETKEAKIENLDIEKTAAEPFDRPAIYTSSIYTGVAVFIMTALLFGGALRTLVVETAIDGQYIRLALAVTLPFSGSLALFFFIIIATDICQLVGPVRSTTTNSRFYSAKSPSLDQAFRRGFQPPHITIQMPVYKESLHTVLQPTIHSLKEAVSHYELHGGTANIFVNDDGMQLIDPALAEERKEFYRDNGIGWVARPKHGENGYLRAGKFKKASNMNFGLEISNKTEDILNELIDARHKKRNELLSSKEIDDLYTTALGRVTEEDKRAWASGNIRVGEIILIVDSDTRVPADCLIYGAAEMFLCPEVAIIQHSAGVMQVVEDYFENGITYFTNLIYSAIRFVCGSGDVAPFVGHNAFLRWQAVQSVAFWSENREYYWSESHVSEDFDMALRLQVAGNVVRLATYHGLRGFQEGVSLTIYDELARWEKYHTSQTDSHNSKKY</sequence>
<proteinExistence type="predicted"/>
<reference evidence="7 8" key="1">
    <citation type="submission" date="2019-06" db="EMBL/GenBank/DDBJ databases">
        <authorList>
            <person name="Palmer J.M."/>
        </authorList>
    </citation>
    <scope>NUCLEOTIDE SEQUENCE [LARGE SCALE GENOMIC DNA]</scope>
    <source>
        <strain evidence="5 7">TWF106</strain>
        <strain evidence="6 8">TWF191</strain>
    </source>
</reference>
<dbReference type="EMBL" id="WIWS01000067">
    <property type="protein sequence ID" value="KAF3212843.1"/>
    <property type="molecule type" value="Genomic_DNA"/>
</dbReference>
<dbReference type="InterPro" id="IPR057688">
    <property type="entry name" value="DUF7928"/>
</dbReference>
<protein>
    <submittedName>
        <fullName evidence="6">Uncharacterized protein</fullName>
    </submittedName>
</protein>
<name>A0A6G1M4W7_ORBOL</name>
<evidence type="ECO:0000313" key="6">
    <source>
        <dbReference type="EMBL" id="KAF3227292.1"/>
    </source>
</evidence>
<dbReference type="AlphaFoldDB" id="A0A6G1M4W7"/>
<feature type="transmembrane region" description="Helical" evidence="2">
    <location>
        <begin position="272"/>
        <end position="294"/>
    </location>
</feature>
<dbReference type="Proteomes" id="UP000472727">
    <property type="component" value="Unassembled WGS sequence"/>
</dbReference>
<evidence type="ECO:0000313" key="8">
    <source>
        <dbReference type="Proteomes" id="UP000483672"/>
    </source>
</evidence>
<evidence type="ECO:0000259" key="3">
    <source>
        <dbReference type="Pfam" id="PF13632"/>
    </source>
</evidence>
<evidence type="ECO:0000256" key="1">
    <source>
        <dbReference type="SAM" id="MobiDB-lite"/>
    </source>
</evidence>
<dbReference type="PANTHER" id="PTHR35408">
    <property type="entry name" value="CHROMOSOME 15, WHOLE GENOME SHOTGUN SEQUENCE"/>
    <property type="match status" value="1"/>
</dbReference>
<dbReference type="PANTHER" id="PTHR35408:SF2">
    <property type="entry name" value="GLYCOSYLTRANSFERASE 2-LIKE DOMAIN-CONTAINING PROTEIN"/>
    <property type="match status" value="1"/>
</dbReference>
<organism evidence="6 8">
    <name type="scientific">Orbilia oligospora</name>
    <name type="common">Nematode-trapping fungus</name>
    <name type="synonym">Arthrobotrys oligospora</name>
    <dbReference type="NCBI Taxonomy" id="2813651"/>
    <lineage>
        <taxon>Eukaryota</taxon>
        <taxon>Fungi</taxon>
        <taxon>Dikarya</taxon>
        <taxon>Ascomycota</taxon>
        <taxon>Pezizomycotina</taxon>
        <taxon>Orbiliomycetes</taxon>
        <taxon>Orbiliales</taxon>
        <taxon>Orbiliaceae</taxon>
        <taxon>Orbilia</taxon>
    </lineage>
</organism>
<dbReference type="Proteomes" id="UP000483672">
    <property type="component" value="Unassembled WGS sequence"/>
</dbReference>
<keyword evidence="2" id="KW-0812">Transmembrane</keyword>
<evidence type="ECO:0000256" key="2">
    <source>
        <dbReference type="SAM" id="Phobius"/>
    </source>
</evidence>
<dbReference type="InterPro" id="IPR029044">
    <property type="entry name" value="Nucleotide-diphossugar_trans"/>
</dbReference>
<feature type="domain" description="Glycosyltransferase 2-like" evidence="3">
    <location>
        <begin position="520"/>
        <end position="669"/>
    </location>
</feature>
<keyword evidence="2" id="KW-0472">Membrane</keyword>
<comment type="caution">
    <text evidence="6">The sequence shown here is derived from an EMBL/GenBank/DDBJ whole genome shotgun (WGS) entry which is preliminary data.</text>
</comment>
<accession>A0A6G1M4W7</accession>